<keyword evidence="2" id="KW-1185">Reference proteome</keyword>
<reference evidence="1 2" key="1">
    <citation type="journal article" date="2015" name="Genome Biol.">
        <title>Comparative genomics of Steinernema reveals deeply conserved gene regulatory networks.</title>
        <authorList>
            <person name="Dillman A.R."/>
            <person name="Macchietto M."/>
            <person name="Porter C.F."/>
            <person name="Rogers A."/>
            <person name="Williams B."/>
            <person name="Antoshechkin I."/>
            <person name="Lee M.M."/>
            <person name="Goodwin Z."/>
            <person name="Lu X."/>
            <person name="Lewis E.E."/>
            <person name="Goodrich-Blair H."/>
            <person name="Stock S.P."/>
            <person name="Adams B.J."/>
            <person name="Sternberg P.W."/>
            <person name="Mortazavi A."/>
        </authorList>
    </citation>
    <scope>NUCLEOTIDE SEQUENCE [LARGE SCALE GENOMIC DNA]</scope>
    <source>
        <strain evidence="1 2">ALL</strain>
    </source>
</reference>
<name>A0A4U5MLD0_STECR</name>
<reference evidence="1 2" key="2">
    <citation type="journal article" date="2019" name="G3 (Bethesda)">
        <title>Hybrid Assembly of the Genome of the Entomopathogenic Nematode Steinernema carpocapsae Identifies the X-Chromosome.</title>
        <authorList>
            <person name="Serra L."/>
            <person name="Macchietto M."/>
            <person name="Macias-Munoz A."/>
            <person name="McGill C.J."/>
            <person name="Rodriguez I.M."/>
            <person name="Rodriguez B."/>
            <person name="Murad R."/>
            <person name="Mortazavi A."/>
        </authorList>
    </citation>
    <scope>NUCLEOTIDE SEQUENCE [LARGE SCALE GENOMIC DNA]</scope>
    <source>
        <strain evidence="1 2">ALL</strain>
    </source>
</reference>
<dbReference type="EMBL" id="AZBU02000007">
    <property type="protein sequence ID" value="TKR70258.1"/>
    <property type="molecule type" value="Genomic_DNA"/>
</dbReference>
<dbReference type="Proteomes" id="UP000298663">
    <property type="component" value="Unassembled WGS sequence"/>
</dbReference>
<proteinExistence type="predicted"/>
<comment type="caution">
    <text evidence="1">The sequence shown here is derived from an EMBL/GenBank/DDBJ whole genome shotgun (WGS) entry which is preliminary data.</text>
</comment>
<gene>
    <name evidence="1" type="ORF">L596_022303</name>
</gene>
<organism evidence="1 2">
    <name type="scientific">Steinernema carpocapsae</name>
    <name type="common">Entomopathogenic nematode</name>
    <dbReference type="NCBI Taxonomy" id="34508"/>
    <lineage>
        <taxon>Eukaryota</taxon>
        <taxon>Metazoa</taxon>
        <taxon>Ecdysozoa</taxon>
        <taxon>Nematoda</taxon>
        <taxon>Chromadorea</taxon>
        <taxon>Rhabditida</taxon>
        <taxon>Tylenchina</taxon>
        <taxon>Panagrolaimomorpha</taxon>
        <taxon>Strongyloidoidea</taxon>
        <taxon>Steinernematidae</taxon>
        <taxon>Steinernema</taxon>
    </lineage>
</organism>
<accession>A0A4U5MLD0</accession>
<evidence type="ECO:0000313" key="1">
    <source>
        <dbReference type="EMBL" id="TKR70258.1"/>
    </source>
</evidence>
<sequence length="104" mass="11484">MFPCQCGAAAARRTHLHPGGLDSNHVPFFEQLRNASTSGDGSSSPKRAKTGMAHLAEIEHYERFLRIRKEVLNHEQLLEAKSASAISVIRSGRQRIKRFGDSVG</sequence>
<dbReference type="AlphaFoldDB" id="A0A4U5MLD0"/>
<evidence type="ECO:0000313" key="2">
    <source>
        <dbReference type="Proteomes" id="UP000298663"/>
    </source>
</evidence>
<protein>
    <submittedName>
        <fullName evidence="1">Uncharacterized protein</fullName>
    </submittedName>
</protein>